<keyword evidence="2" id="KW-1185">Reference proteome</keyword>
<dbReference type="AlphaFoldDB" id="A0A4Y7JQJ9"/>
<sequence>MVRYNVTAKVVGQNIATFSPIFLAGIEGNMPSRFSRLRESPANTLLGHHNIDMKIKKGTQGEQVGIVPVGAGGMGPGGMLKRGDVAVDGDCMIMKEMLILAQPNVHLKEHAEAPGVCSQL</sequence>
<name>A0A4Y7JQJ9_PAPSO</name>
<reference evidence="1 2" key="1">
    <citation type="journal article" date="2018" name="Science">
        <title>The opium poppy genome and morphinan production.</title>
        <authorList>
            <person name="Guo L."/>
            <person name="Winzer T."/>
            <person name="Yang X."/>
            <person name="Li Y."/>
            <person name="Ning Z."/>
            <person name="He Z."/>
            <person name="Teodor R."/>
            <person name="Lu Y."/>
            <person name="Bowser T.A."/>
            <person name="Graham I.A."/>
            <person name="Ye K."/>
        </authorList>
    </citation>
    <scope>NUCLEOTIDE SEQUENCE [LARGE SCALE GENOMIC DNA]</scope>
    <source>
        <strain evidence="2">cv. HN1</strain>
        <tissue evidence="1">Leaves</tissue>
    </source>
</reference>
<evidence type="ECO:0000313" key="2">
    <source>
        <dbReference type="Proteomes" id="UP000316621"/>
    </source>
</evidence>
<dbReference type="EMBL" id="CM010719">
    <property type="protein sequence ID" value="RZC62009.1"/>
    <property type="molecule type" value="Genomic_DNA"/>
</dbReference>
<organism evidence="1 2">
    <name type="scientific">Papaver somniferum</name>
    <name type="common">Opium poppy</name>
    <dbReference type="NCBI Taxonomy" id="3469"/>
    <lineage>
        <taxon>Eukaryota</taxon>
        <taxon>Viridiplantae</taxon>
        <taxon>Streptophyta</taxon>
        <taxon>Embryophyta</taxon>
        <taxon>Tracheophyta</taxon>
        <taxon>Spermatophyta</taxon>
        <taxon>Magnoliopsida</taxon>
        <taxon>Ranunculales</taxon>
        <taxon>Papaveraceae</taxon>
        <taxon>Papaveroideae</taxon>
        <taxon>Papaver</taxon>
    </lineage>
</organism>
<proteinExistence type="predicted"/>
<protein>
    <submittedName>
        <fullName evidence="1">Uncharacterized protein</fullName>
    </submittedName>
</protein>
<dbReference type="Proteomes" id="UP000316621">
    <property type="component" value="Chromosome 5"/>
</dbReference>
<evidence type="ECO:0000313" key="1">
    <source>
        <dbReference type="EMBL" id="RZC62009.1"/>
    </source>
</evidence>
<gene>
    <name evidence="1" type="ORF">C5167_023790</name>
</gene>
<dbReference type="Gramene" id="RZC62009">
    <property type="protein sequence ID" value="RZC62009"/>
    <property type="gene ID" value="C5167_023790"/>
</dbReference>
<accession>A0A4Y7JQJ9</accession>